<keyword evidence="6" id="KW-1185">Reference proteome</keyword>
<keyword evidence="1" id="KW-0540">Nuclease</keyword>
<dbReference type="HOGENOM" id="CLU_046484_5_3_2"/>
<reference evidence="5 6" key="2">
    <citation type="journal article" date="2011" name="Stand. Genomic Sci.">
        <title>Complete genome sequence of Ferroglobus placidus AEDII12DO.</title>
        <authorList>
            <person name="Anderson I."/>
            <person name="Risso C."/>
            <person name="Holmes D."/>
            <person name="Lucas S."/>
            <person name="Copeland A."/>
            <person name="Lapidus A."/>
            <person name="Cheng J.F."/>
            <person name="Bruce D."/>
            <person name="Goodwin L."/>
            <person name="Pitluck S."/>
            <person name="Saunders E."/>
            <person name="Brettin T."/>
            <person name="Detter J.C."/>
            <person name="Han C."/>
            <person name="Tapia R."/>
            <person name="Larimer F."/>
            <person name="Land M."/>
            <person name="Hauser L."/>
            <person name="Woyke T."/>
            <person name="Lovley D."/>
            <person name="Kyrpides N."/>
            <person name="Ivanova N."/>
        </authorList>
    </citation>
    <scope>NUCLEOTIDE SEQUENCE [LARGE SCALE GENOMIC DNA]</scope>
    <source>
        <strain evidence="6">DSM 10642 / AEDII12DO</strain>
    </source>
</reference>
<evidence type="ECO:0000313" key="5">
    <source>
        <dbReference type="EMBL" id="ADC64647.1"/>
    </source>
</evidence>
<dbReference type="KEGG" id="fpl:Ferp_0473"/>
<dbReference type="PANTHER" id="PTHR12302">
    <property type="entry name" value="EBNA2 BINDING PROTEIN P100"/>
    <property type="match status" value="1"/>
</dbReference>
<keyword evidence="2" id="KW-0255">Endonuclease</keyword>
<evidence type="ECO:0000313" key="6">
    <source>
        <dbReference type="Proteomes" id="UP000002613"/>
    </source>
</evidence>
<protein>
    <submittedName>
        <fullName evidence="5">Nuclease (SNase domain protein)</fullName>
    </submittedName>
</protein>
<dbReference type="GeneID" id="8777972"/>
<dbReference type="SMART" id="SM00318">
    <property type="entry name" value="SNc"/>
    <property type="match status" value="1"/>
</dbReference>
<dbReference type="PANTHER" id="PTHR12302:SF3">
    <property type="entry name" value="SERINE_THREONINE-PROTEIN KINASE 31"/>
    <property type="match status" value="1"/>
</dbReference>
<dbReference type="PROSITE" id="PS51257">
    <property type="entry name" value="PROKAR_LIPOPROTEIN"/>
    <property type="match status" value="1"/>
</dbReference>
<dbReference type="PaxDb" id="589924-Ferp_0473"/>
<keyword evidence="3" id="KW-0378">Hydrolase</keyword>
<dbReference type="InterPro" id="IPR035437">
    <property type="entry name" value="SNase_OB-fold_sf"/>
</dbReference>
<dbReference type="PROSITE" id="PS50830">
    <property type="entry name" value="TNASE_3"/>
    <property type="match status" value="1"/>
</dbReference>
<gene>
    <name evidence="5" type="ordered locus">Ferp_0473</name>
</gene>
<dbReference type="STRING" id="589924.Ferp_0473"/>
<evidence type="ECO:0000256" key="3">
    <source>
        <dbReference type="ARBA" id="ARBA00022801"/>
    </source>
</evidence>
<evidence type="ECO:0000256" key="2">
    <source>
        <dbReference type="ARBA" id="ARBA00022759"/>
    </source>
</evidence>
<dbReference type="SUPFAM" id="SSF50199">
    <property type="entry name" value="Staphylococcal nuclease"/>
    <property type="match status" value="1"/>
</dbReference>
<reference evidence="6" key="1">
    <citation type="submission" date="2010-02" db="EMBL/GenBank/DDBJ databases">
        <title>Complete sequence of Ferroglobus placidus DSM 10642.</title>
        <authorList>
            <consortium name="US DOE Joint Genome Institute"/>
            <person name="Lucas S."/>
            <person name="Copeland A."/>
            <person name="Lapidus A."/>
            <person name="Cheng J.-F."/>
            <person name="Bruce D."/>
            <person name="Goodwin L."/>
            <person name="Pitluck S."/>
            <person name="Saunders E."/>
            <person name="Brettin T."/>
            <person name="Detter J.C."/>
            <person name="Han C."/>
            <person name="Tapia R."/>
            <person name="Larimer F."/>
            <person name="Land M."/>
            <person name="Hauser L."/>
            <person name="Kyrpides N."/>
            <person name="Ivanova N."/>
            <person name="Holmes D."/>
            <person name="Lovley D."/>
            <person name="Kyrpides N."/>
            <person name="Anderson I.J."/>
            <person name="Woyke T."/>
        </authorList>
    </citation>
    <scope>NUCLEOTIDE SEQUENCE [LARGE SCALE GENOMIC DNA]</scope>
    <source>
        <strain evidence="6">DSM 10642 / AEDII12DO</strain>
    </source>
</reference>
<dbReference type="InterPro" id="IPR016071">
    <property type="entry name" value="Staphylococal_nuclease_OB-fold"/>
</dbReference>
<organism evidence="5 6">
    <name type="scientific">Ferroglobus placidus (strain DSM 10642 / AEDII12DO)</name>
    <dbReference type="NCBI Taxonomy" id="589924"/>
    <lineage>
        <taxon>Archaea</taxon>
        <taxon>Methanobacteriati</taxon>
        <taxon>Methanobacteriota</taxon>
        <taxon>Archaeoglobi</taxon>
        <taxon>Archaeoglobales</taxon>
        <taxon>Archaeoglobaceae</taxon>
        <taxon>Ferroglobus</taxon>
    </lineage>
</organism>
<dbReference type="AlphaFoldDB" id="D3S314"/>
<evidence type="ECO:0000256" key="1">
    <source>
        <dbReference type="ARBA" id="ARBA00022722"/>
    </source>
</evidence>
<accession>D3S314</accession>
<dbReference type="OrthoDB" id="3327at2157"/>
<dbReference type="Gene3D" id="2.40.50.90">
    <property type="match status" value="1"/>
</dbReference>
<dbReference type="eggNOG" id="arCOG03192">
    <property type="taxonomic scope" value="Archaea"/>
</dbReference>
<dbReference type="EMBL" id="CP001899">
    <property type="protein sequence ID" value="ADC64647.1"/>
    <property type="molecule type" value="Genomic_DNA"/>
</dbReference>
<name>D3S314_FERPA</name>
<dbReference type="Pfam" id="PF00565">
    <property type="entry name" value="SNase"/>
    <property type="match status" value="1"/>
</dbReference>
<evidence type="ECO:0000259" key="4">
    <source>
        <dbReference type="PROSITE" id="PS50830"/>
    </source>
</evidence>
<proteinExistence type="predicted"/>
<dbReference type="RefSeq" id="WP_012964993.1">
    <property type="nucleotide sequence ID" value="NC_013849.1"/>
</dbReference>
<feature type="domain" description="TNase-like" evidence="4">
    <location>
        <begin position="55"/>
        <end position="199"/>
    </location>
</feature>
<dbReference type="GO" id="GO:0004519">
    <property type="term" value="F:endonuclease activity"/>
    <property type="evidence" value="ECO:0007669"/>
    <property type="project" value="UniProtKB-KW"/>
</dbReference>
<sequence length="267" mass="29515">MKIGKSVLLLLFLLLAALLAGCAEQSPQTTSPTTTTAAVPAASTTQTDQPIIYGQKYLVKVLDVIDGDTMDVLFNGKKERVRFLGVDTPEKSASDNKPYEYDSITDLQCLANWGMKAKEFTGKLEGKYVYIEFDELAGLRGYYGRLLAYVYLQNGTDFTAELVKKGYARAYTEGEFKKEQEYVRYQEKAMAERLGLWSCMPAPTTTATPTPATTTTTPNCDPSYPDVCIPPPPPDLDCKDIPYRNFRVLPPDPHHFDGDGDGIGCES</sequence>
<dbReference type="GO" id="GO:0016787">
    <property type="term" value="F:hydrolase activity"/>
    <property type="evidence" value="ECO:0007669"/>
    <property type="project" value="UniProtKB-KW"/>
</dbReference>
<dbReference type="Proteomes" id="UP000002613">
    <property type="component" value="Chromosome"/>
</dbReference>